<keyword evidence="13" id="KW-0460">Magnesium</keyword>
<dbReference type="FunFam" id="3.10.110.10:FF:000023">
    <property type="entry name" value="Ubiquitin-conjugating enzyme E2 J2"/>
    <property type="match status" value="1"/>
</dbReference>
<dbReference type="PROSITE" id="PS51462">
    <property type="entry name" value="NUDIX"/>
    <property type="match status" value="1"/>
</dbReference>
<keyword evidence="11" id="KW-0256">Endoplasmic reticulum</keyword>
<dbReference type="AlphaFoldDB" id="A0A507BK42"/>
<dbReference type="OrthoDB" id="1158011at2759"/>
<keyword evidence="9" id="KW-0833">Ubl conjugation pathway</keyword>
<organism evidence="21 22">
    <name type="scientific">Synchytrium microbalum</name>
    <dbReference type="NCBI Taxonomy" id="1806994"/>
    <lineage>
        <taxon>Eukaryota</taxon>
        <taxon>Fungi</taxon>
        <taxon>Fungi incertae sedis</taxon>
        <taxon>Chytridiomycota</taxon>
        <taxon>Chytridiomycota incertae sedis</taxon>
        <taxon>Chytridiomycetes</taxon>
        <taxon>Synchytriales</taxon>
        <taxon>Synchytriaceae</taxon>
        <taxon>Synchytrium</taxon>
    </lineage>
</organism>
<evidence type="ECO:0000256" key="3">
    <source>
        <dbReference type="ARBA" id="ARBA00004586"/>
    </source>
</evidence>
<keyword evidence="22" id="KW-1185">Reference proteome</keyword>
<name>A0A507BK42_9FUNG</name>
<sequence>MHMWFDLTALSRSISHEEGMASLGASKRLQKEYLSLKKNPPPYTYTKPLESNILEWHYVIRGPPDCPYEGYYHGKLIFPSDYPFKPPQIRMITPNGRFQTDTRLCLSMSDFHPGSWNPAWHVESILSGLLSFMLEDTPTTGSVKTSTAEKRLFAQKSHQFNLSNRKFQEVFPELCTPEPNTSLFFMPTTTPSTTTSNPTPTVATPPIQPVQAPIVKEATNGHALPKPAAPIPPQNNRPRTALSLNHWFGIAVVLVLAWLVSSRAMSKLDLISPAIAFMEAIERLRAHVAIASPAGLDGISYNHKAAVLVALKLDRNQDLQVLLTVRSRHMRTFAGEVALAGGRRDSTDADEVENALREAHEEVGLLAESCEVLTVLHPMVSRNGLIVTPVVALLDPAYVAVPNPSEVGECFYAPLKSFLTGNERSGWDHTWHARNWRMHMFDLSGHRIAGFTAGVVLEVAQIAYGQRASFGAYADNETSIPDIKIIENFIATGDFARSSKL</sequence>
<dbReference type="SUPFAM" id="SSF55811">
    <property type="entry name" value="Nudix"/>
    <property type="match status" value="1"/>
</dbReference>
<dbReference type="SMART" id="SM00212">
    <property type="entry name" value="UBCc"/>
    <property type="match status" value="1"/>
</dbReference>
<comment type="caution">
    <text evidence="21">The sequence shown here is derived from an EMBL/GenBank/DDBJ whole genome shotgun (WGS) entry which is preliminary data.</text>
</comment>
<protein>
    <recommendedName>
        <fullName evidence="17">Ubiquitin-conjugating enzyme E2 6</fullName>
        <ecNumber evidence="4">2.3.2.23</ecNumber>
    </recommendedName>
    <alternativeName>
        <fullName evidence="18">E2 ubiquitin-conjugating enzyme 6</fullName>
    </alternativeName>
</protein>
<dbReference type="GO" id="GO:0061631">
    <property type="term" value="F:ubiquitin conjugating enzyme activity"/>
    <property type="evidence" value="ECO:0007669"/>
    <property type="project" value="UniProtKB-EC"/>
</dbReference>
<keyword evidence="14" id="KW-1133">Transmembrane helix</keyword>
<dbReference type="RefSeq" id="XP_031022450.1">
    <property type="nucleotide sequence ID" value="XM_031171589.1"/>
</dbReference>
<keyword evidence="8" id="KW-0547">Nucleotide-binding</keyword>
<evidence type="ECO:0000256" key="15">
    <source>
        <dbReference type="ARBA" id="ARBA00023136"/>
    </source>
</evidence>
<evidence type="ECO:0000256" key="12">
    <source>
        <dbReference type="ARBA" id="ARBA00022840"/>
    </source>
</evidence>
<evidence type="ECO:0000256" key="1">
    <source>
        <dbReference type="ARBA" id="ARBA00001936"/>
    </source>
</evidence>
<dbReference type="Gene3D" id="3.10.110.10">
    <property type="entry name" value="Ubiquitin Conjugating Enzyme"/>
    <property type="match status" value="1"/>
</dbReference>
<comment type="subcellular location">
    <subcellularLocation>
        <location evidence="3">Endoplasmic reticulum membrane</location>
    </subcellularLocation>
</comment>
<keyword evidence="15" id="KW-0472">Membrane</keyword>
<reference evidence="21 22" key="1">
    <citation type="journal article" date="2019" name="Sci. Rep.">
        <title>Comparative genomics of chytrid fungi reveal insights into the obligate biotrophic and pathogenic lifestyle of Synchytrium endobioticum.</title>
        <authorList>
            <person name="van de Vossenberg B.T.L.H."/>
            <person name="Warris S."/>
            <person name="Nguyen H.D.T."/>
            <person name="van Gent-Pelzer M.P.E."/>
            <person name="Joly D.L."/>
            <person name="van de Geest H.C."/>
            <person name="Bonants P.J.M."/>
            <person name="Smith D.S."/>
            <person name="Levesque C.A."/>
            <person name="van der Lee T.A.J."/>
        </authorList>
    </citation>
    <scope>NUCLEOTIDE SEQUENCE [LARGE SCALE GENOMIC DNA]</scope>
    <source>
        <strain evidence="21 22">JEL517</strain>
    </source>
</reference>
<evidence type="ECO:0000256" key="8">
    <source>
        <dbReference type="ARBA" id="ARBA00022741"/>
    </source>
</evidence>
<evidence type="ECO:0000256" key="9">
    <source>
        <dbReference type="ARBA" id="ARBA00022786"/>
    </source>
</evidence>
<dbReference type="InterPro" id="IPR000086">
    <property type="entry name" value="NUDIX_hydrolase_dom"/>
</dbReference>
<evidence type="ECO:0000256" key="7">
    <source>
        <dbReference type="ARBA" id="ARBA00022723"/>
    </source>
</evidence>
<dbReference type="EMBL" id="QEAO01000054">
    <property type="protein sequence ID" value="TPX30890.1"/>
    <property type="molecule type" value="Genomic_DNA"/>
</dbReference>
<evidence type="ECO:0000256" key="10">
    <source>
        <dbReference type="ARBA" id="ARBA00022801"/>
    </source>
</evidence>
<comment type="cofactor">
    <cofactor evidence="2">
        <name>Mg(2+)</name>
        <dbReference type="ChEBI" id="CHEBI:18420"/>
    </cofactor>
</comment>
<evidence type="ECO:0000313" key="21">
    <source>
        <dbReference type="EMBL" id="TPX30890.1"/>
    </source>
</evidence>
<evidence type="ECO:0000256" key="11">
    <source>
        <dbReference type="ARBA" id="ARBA00022824"/>
    </source>
</evidence>
<dbReference type="GO" id="GO:0005524">
    <property type="term" value="F:ATP binding"/>
    <property type="evidence" value="ECO:0007669"/>
    <property type="project" value="UniProtKB-KW"/>
</dbReference>
<dbReference type="EC" id="2.3.2.23" evidence="4"/>
<evidence type="ECO:0000256" key="13">
    <source>
        <dbReference type="ARBA" id="ARBA00022842"/>
    </source>
</evidence>
<dbReference type="InterPro" id="IPR000608">
    <property type="entry name" value="UBC"/>
</dbReference>
<dbReference type="InterPro" id="IPR015797">
    <property type="entry name" value="NUDIX_hydrolase-like_dom_sf"/>
</dbReference>
<dbReference type="SUPFAM" id="SSF54495">
    <property type="entry name" value="UBC-like"/>
    <property type="match status" value="1"/>
</dbReference>
<dbReference type="GO" id="GO:0005789">
    <property type="term" value="C:endoplasmic reticulum membrane"/>
    <property type="evidence" value="ECO:0007669"/>
    <property type="project" value="UniProtKB-SubCell"/>
</dbReference>
<evidence type="ECO:0000256" key="16">
    <source>
        <dbReference type="ARBA" id="ARBA00023211"/>
    </source>
</evidence>
<dbReference type="GO" id="GO:0010945">
    <property type="term" value="F:coenzyme A diphosphatase activity"/>
    <property type="evidence" value="ECO:0007669"/>
    <property type="project" value="InterPro"/>
</dbReference>
<keyword evidence="6" id="KW-0812">Transmembrane</keyword>
<evidence type="ECO:0000256" key="18">
    <source>
        <dbReference type="ARBA" id="ARBA00042181"/>
    </source>
</evidence>
<evidence type="ECO:0000259" key="20">
    <source>
        <dbReference type="PROSITE" id="PS51462"/>
    </source>
</evidence>
<proteinExistence type="predicted"/>
<dbReference type="Pfam" id="PF00293">
    <property type="entry name" value="NUDIX"/>
    <property type="match status" value="1"/>
</dbReference>
<evidence type="ECO:0000256" key="17">
    <source>
        <dbReference type="ARBA" id="ARBA00039885"/>
    </source>
</evidence>
<dbReference type="InterPro" id="IPR016135">
    <property type="entry name" value="UBQ-conjugating_enzyme/RWD"/>
</dbReference>
<dbReference type="GeneID" id="42006886"/>
<dbReference type="GO" id="GO:0046872">
    <property type="term" value="F:metal ion binding"/>
    <property type="evidence" value="ECO:0007669"/>
    <property type="project" value="UniProtKB-KW"/>
</dbReference>
<evidence type="ECO:0000259" key="19">
    <source>
        <dbReference type="PROSITE" id="PS50127"/>
    </source>
</evidence>
<dbReference type="PROSITE" id="PS50127">
    <property type="entry name" value="UBC_2"/>
    <property type="match status" value="1"/>
</dbReference>
<keyword evidence="16" id="KW-0464">Manganese</keyword>
<dbReference type="InterPro" id="IPR045121">
    <property type="entry name" value="CoAse"/>
</dbReference>
<evidence type="ECO:0000256" key="4">
    <source>
        <dbReference type="ARBA" id="ARBA00012486"/>
    </source>
</evidence>
<dbReference type="CDD" id="cd03426">
    <property type="entry name" value="NUDIX_CoAse_Nudt7"/>
    <property type="match status" value="1"/>
</dbReference>
<keyword evidence="12" id="KW-0067">ATP-binding</keyword>
<evidence type="ECO:0000256" key="6">
    <source>
        <dbReference type="ARBA" id="ARBA00022692"/>
    </source>
</evidence>
<dbReference type="Pfam" id="PF00179">
    <property type="entry name" value="UQ_con"/>
    <property type="match status" value="1"/>
</dbReference>
<dbReference type="STRING" id="1806994.A0A507BK42"/>
<feature type="domain" description="UBC core" evidence="19">
    <location>
        <begin position="24"/>
        <end position="173"/>
    </location>
</feature>
<keyword evidence="5" id="KW-0808">Transferase</keyword>
<evidence type="ECO:0000256" key="5">
    <source>
        <dbReference type="ARBA" id="ARBA00022679"/>
    </source>
</evidence>
<evidence type="ECO:0000256" key="2">
    <source>
        <dbReference type="ARBA" id="ARBA00001946"/>
    </source>
</evidence>
<feature type="domain" description="Nudix hydrolase" evidence="20">
    <location>
        <begin position="302"/>
        <end position="439"/>
    </location>
</feature>
<dbReference type="GO" id="GO:0015938">
    <property type="term" value="P:coenzyme A catabolic process"/>
    <property type="evidence" value="ECO:0007669"/>
    <property type="project" value="TreeGrafter"/>
</dbReference>
<dbReference type="PANTHER" id="PTHR12992:SF24">
    <property type="entry name" value="PEROXISOMAL COENZYME A DIPHOSPHATASE NUDT7"/>
    <property type="match status" value="1"/>
</dbReference>
<gene>
    <name evidence="21" type="ORF">SmJEL517_g05663</name>
</gene>
<dbReference type="PANTHER" id="PTHR12992">
    <property type="entry name" value="NUDIX HYDROLASE"/>
    <property type="match status" value="1"/>
</dbReference>
<accession>A0A507BK42</accession>
<dbReference type="Proteomes" id="UP000319731">
    <property type="component" value="Unassembled WGS sequence"/>
</dbReference>
<dbReference type="Gene3D" id="3.90.79.10">
    <property type="entry name" value="Nucleoside Triphosphate Pyrophosphohydrolase"/>
    <property type="match status" value="1"/>
</dbReference>
<keyword evidence="10" id="KW-0378">Hydrolase</keyword>
<keyword evidence="7" id="KW-0479">Metal-binding</keyword>
<evidence type="ECO:0000256" key="14">
    <source>
        <dbReference type="ARBA" id="ARBA00022989"/>
    </source>
</evidence>
<comment type="cofactor">
    <cofactor evidence="1">
        <name>Mn(2+)</name>
        <dbReference type="ChEBI" id="CHEBI:29035"/>
    </cofactor>
</comment>
<evidence type="ECO:0000313" key="22">
    <source>
        <dbReference type="Proteomes" id="UP000319731"/>
    </source>
</evidence>
<dbReference type="CDD" id="cd23799">
    <property type="entry name" value="UBCc_UBE2J"/>
    <property type="match status" value="1"/>
</dbReference>